<dbReference type="Proteomes" id="UP000235786">
    <property type="component" value="Unassembled WGS sequence"/>
</dbReference>
<protein>
    <submittedName>
        <fullName evidence="3">HET-domain-containing protein</fullName>
    </submittedName>
</protein>
<evidence type="ECO:0000259" key="1">
    <source>
        <dbReference type="Pfam" id="PF06985"/>
    </source>
</evidence>
<proteinExistence type="predicted"/>
<accession>A0A2J6SAT5</accession>
<evidence type="ECO:0000259" key="2">
    <source>
        <dbReference type="Pfam" id="PF26640"/>
    </source>
</evidence>
<keyword evidence="4" id="KW-1185">Reference proteome</keyword>
<feature type="domain" description="DUF8212" evidence="2">
    <location>
        <begin position="220"/>
        <end position="283"/>
    </location>
</feature>
<evidence type="ECO:0000313" key="3">
    <source>
        <dbReference type="EMBL" id="PMD47879.1"/>
    </source>
</evidence>
<dbReference type="Pfam" id="PF06985">
    <property type="entry name" value="HET"/>
    <property type="match status" value="1"/>
</dbReference>
<dbReference type="OrthoDB" id="674604at2759"/>
<organism evidence="3 4">
    <name type="scientific">Hyaloscypha variabilis (strain UAMH 11265 / GT02V1 / F)</name>
    <name type="common">Meliniomyces variabilis</name>
    <dbReference type="NCBI Taxonomy" id="1149755"/>
    <lineage>
        <taxon>Eukaryota</taxon>
        <taxon>Fungi</taxon>
        <taxon>Dikarya</taxon>
        <taxon>Ascomycota</taxon>
        <taxon>Pezizomycotina</taxon>
        <taxon>Leotiomycetes</taxon>
        <taxon>Helotiales</taxon>
        <taxon>Hyaloscyphaceae</taxon>
        <taxon>Hyaloscypha</taxon>
        <taxon>Hyaloscypha variabilis</taxon>
    </lineage>
</organism>
<gene>
    <name evidence="3" type="ORF">L207DRAFT_449855</name>
</gene>
<dbReference type="STRING" id="1149755.A0A2J6SAT5"/>
<reference evidence="3 4" key="1">
    <citation type="submission" date="2016-04" db="EMBL/GenBank/DDBJ databases">
        <title>A degradative enzymes factory behind the ericoid mycorrhizal symbiosis.</title>
        <authorList>
            <consortium name="DOE Joint Genome Institute"/>
            <person name="Martino E."/>
            <person name="Morin E."/>
            <person name="Grelet G."/>
            <person name="Kuo A."/>
            <person name="Kohler A."/>
            <person name="Daghino S."/>
            <person name="Barry K."/>
            <person name="Choi C."/>
            <person name="Cichocki N."/>
            <person name="Clum A."/>
            <person name="Copeland A."/>
            <person name="Hainaut M."/>
            <person name="Haridas S."/>
            <person name="Labutti K."/>
            <person name="Lindquist E."/>
            <person name="Lipzen A."/>
            <person name="Khouja H.-R."/>
            <person name="Murat C."/>
            <person name="Ohm R."/>
            <person name="Olson A."/>
            <person name="Spatafora J."/>
            <person name="Veneault-Fourrey C."/>
            <person name="Henrissat B."/>
            <person name="Grigoriev I."/>
            <person name="Martin F."/>
            <person name="Perotto S."/>
        </authorList>
    </citation>
    <scope>NUCLEOTIDE SEQUENCE [LARGE SCALE GENOMIC DNA]</scope>
    <source>
        <strain evidence="3 4">F</strain>
    </source>
</reference>
<dbReference type="InterPro" id="IPR010730">
    <property type="entry name" value="HET"/>
</dbReference>
<sequence>MRLLNTSTGLFEEFIGTNIPAYAILSHTWGEEEVSFKDMISEPSYRSKKGYAKISMACQLAKADELQYAWIDTCCIDKTSSAELSEAINSMYQWYRRAEKCYAYLVDLESTVAWRESLSHCRWFTRGWTLQELIAPADVYFFDQNWNMLFRKSEGIEVLTSITGIDRVVLENSASLPSISVAKRMSWASRRVTTRVEDEAYCLLGIFEVNMPMLYGEGRRAFLRLQEEIIRICPDLSIFAWKASIPQVIASEGPIACSIFASAVADFAQSGSFATVNVHSTNDFFISNQGIKLHTRMSLQRISKQQGFRYVFPVCKIDDGTILGIRLRKCGASQLVREDPWTLVEHDQSFPSMQSRTMYLLVRLPPAHSPKYLLRDIVLDTRSRILQIVLPIEMYISNTWPWSRFDVMDQLFFVSDNLGLDYAATKISGSFDVGIRNKEVNAHFDFMLYSFGWANTRSREPFYTIVPWKPSDSVLKDLNDKLEQYDYDTFMVKADLSAYKIRMSSSAEYELADSGYSMTIVCNAHLVSDQTKCLVPFWKLLFSWSVKYNSS</sequence>
<dbReference type="PANTHER" id="PTHR10622">
    <property type="entry name" value="HET DOMAIN-CONTAINING PROTEIN"/>
    <property type="match status" value="1"/>
</dbReference>
<dbReference type="AlphaFoldDB" id="A0A2J6SAT5"/>
<dbReference type="InterPro" id="IPR058525">
    <property type="entry name" value="DUF8212"/>
</dbReference>
<evidence type="ECO:0000313" key="4">
    <source>
        <dbReference type="Proteomes" id="UP000235786"/>
    </source>
</evidence>
<dbReference type="PANTHER" id="PTHR10622:SF12">
    <property type="entry name" value="HET DOMAIN-CONTAINING PROTEIN"/>
    <property type="match status" value="1"/>
</dbReference>
<name>A0A2J6SAT5_HYAVF</name>
<feature type="domain" description="Heterokaryon incompatibility" evidence="1">
    <location>
        <begin position="22"/>
        <end position="107"/>
    </location>
</feature>
<dbReference type="EMBL" id="KZ613938">
    <property type="protein sequence ID" value="PMD47879.1"/>
    <property type="molecule type" value="Genomic_DNA"/>
</dbReference>
<dbReference type="Pfam" id="PF26640">
    <property type="entry name" value="DUF8212"/>
    <property type="match status" value="1"/>
</dbReference>